<evidence type="ECO:0000313" key="4">
    <source>
        <dbReference type="EMBL" id="MEM0514722.1"/>
    </source>
</evidence>
<keyword evidence="5" id="KW-1185">Reference proteome</keyword>
<keyword evidence="2" id="KW-0239">DNA-directed DNA polymerase</keyword>
<dbReference type="RefSeq" id="WP_342676752.1">
    <property type="nucleotide sequence ID" value="NZ_JBCGCU010000003.1"/>
</dbReference>
<dbReference type="EC" id="2.7.7.7" evidence="1"/>
<keyword evidence="4" id="KW-0548">Nucleotidyltransferase</keyword>
<proteinExistence type="predicted"/>
<keyword evidence="4" id="KW-0808">Transferase</keyword>
<evidence type="ECO:0000256" key="3">
    <source>
        <dbReference type="ARBA" id="ARBA00049244"/>
    </source>
</evidence>
<accession>A0ABU9MTU3</accession>
<comment type="catalytic activity">
    <reaction evidence="3">
        <text>DNA(n) + a 2'-deoxyribonucleoside 5'-triphosphate = DNA(n+1) + diphosphate</text>
        <dbReference type="Rhea" id="RHEA:22508"/>
        <dbReference type="Rhea" id="RHEA-COMP:17339"/>
        <dbReference type="Rhea" id="RHEA-COMP:17340"/>
        <dbReference type="ChEBI" id="CHEBI:33019"/>
        <dbReference type="ChEBI" id="CHEBI:61560"/>
        <dbReference type="ChEBI" id="CHEBI:173112"/>
        <dbReference type="EC" id="2.7.7.7"/>
    </reaction>
</comment>
<evidence type="ECO:0000256" key="1">
    <source>
        <dbReference type="ARBA" id="ARBA00012417"/>
    </source>
</evidence>
<dbReference type="PANTHER" id="PTHR11669:SF8">
    <property type="entry name" value="DNA POLYMERASE III SUBUNIT DELTA"/>
    <property type="match status" value="1"/>
</dbReference>
<dbReference type="Gene3D" id="3.40.50.300">
    <property type="entry name" value="P-loop containing nucleotide triphosphate hydrolases"/>
    <property type="match status" value="1"/>
</dbReference>
<organism evidence="4 5">
    <name type="scientific">Pseudoalteromonas qingdaonensis</name>
    <dbReference type="NCBI Taxonomy" id="3131913"/>
    <lineage>
        <taxon>Bacteria</taxon>
        <taxon>Pseudomonadati</taxon>
        <taxon>Pseudomonadota</taxon>
        <taxon>Gammaproteobacteria</taxon>
        <taxon>Alteromonadales</taxon>
        <taxon>Pseudoalteromonadaceae</taxon>
        <taxon>Pseudoalteromonas</taxon>
    </lineage>
</organism>
<comment type="caution">
    <text evidence="4">The sequence shown here is derived from an EMBL/GenBank/DDBJ whole genome shotgun (WGS) entry which is preliminary data.</text>
</comment>
<dbReference type="GO" id="GO:0003887">
    <property type="term" value="F:DNA-directed DNA polymerase activity"/>
    <property type="evidence" value="ECO:0007669"/>
    <property type="project" value="UniProtKB-EC"/>
</dbReference>
<evidence type="ECO:0000313" key="5">
    <source>
        <dbReference type="Proteomes" id="UP001447008"/>
    </source>
</evidence>
<name>A0ABU9MTU3_9GAMM</name>
<dbReference type="EMBL" id="JBCGCU010000003">
    <property type="protein sequence ID" value="MEM0514722.1"/>
    <property type="molecule type" value="Genomic_DNA"/>
</dbReference>
<protein>
    <recommendedName>
        <fullName evidence="1">DNA-directed DNA polymerase</fullName>
        <ecNumber evidence="1">2.7.7.7</ecNumber>
    </recommendedName>
</protein>
<sequence length="299" mass="33357">MYPWLSAVQQQYAQQQQQGRLHHAHLLHGLEGVGKRALAEQLSQALLCEQPLQMQPCGQCKGCKLIAAGTHPDLLMLSGEGSSIGVDAIRAISDFIQHSAQQGGAKCVIIPNAQRMTVAASNALLKTLEEPNNHCYLWLLSPGTANLSATILSRCAKQQIAVQDNEVLDTWLQNHAAQAIQQPFAVHFKTQPLLLRQWQENDELGQIQTLYQALYEQQLAGNEQKLVDILAQNSQYIAIFRLFVSQFLLHKSQQGLSFTAFERCYRQLQHFSEQVTQTPGLNMSLALAQLLRVLKQELG</sequence>
<dbReference type="InterPro" id="IPR004622">
    <property type="entry name" value="DNA_pol_HolB"/>
</dbReference>
<dbReference type="InterPro" id="IPR027417">
    <property type="entry name" value="P-loop_NTPase"/>
</dbReference>
<dbReference type="NCBIfam" id="TIGR00678">
    <property type="entry name" value="holB"/>
    <property type="match status" value="1"/>
</dbReference>
<dbReference type="Proteomes" id="UP001447008">
    <property type="component" value="Unassembled WGS sequence"/>
</dbReference>
<gene>
    <name evidence="4" type="primary">holB</name>
    <name evidence="4" type="ORF">WCN91_04630</name>
</gene>
<dbReference type="PANTHER" id="PTHR11669">
    <property type="entry name" value="REPLICATION FACTOR C / DNA POLYMERASE III GAMMA-TAU SUBUNIT"/>
    <property type="match status" value="1"/>
</dbReference>
<evidence type="ECO:0000256" key="2">
    <source>
        <dbReference type="ARBA" id="ARBA00022932"/>
    </source>
</evidence>
<dbReference type="SUPFAM" id="SSF52540">
    <property type="entry name" value="P-loop containing nucleoside triphosphate hydrolases"/>
    <property type="match status" value="1"/>
</dbReference>
<reference evidence="4 5" key="1">
    <citation type="submission" date="2024-03" db="EMBL/GenBank/DDBJ databases">
        <title>Pseudoalteromonas qingdaonensis sp. nov., isolated from the intestines of marine benthic organisms.</title>
        <authorList>
            <person name="Lin X."/>
            <person name="Fang S."/>
            <person name="Hu X."/>
        </authorList>
    </citation>
    <scope>NUCLEOTIDE SEQUENCE [LARGE SCALE GENOMIC DNA]</scope>
    <source>
        <strain evidence="4 5">YIC-827</strain>
    </source>
</reference>
<dbReference type="InterPro" id="IPR050238">
    <property type="entry name" value="DNA_Rep/Repair_Clamp_Loader"/>
</dbReference>
<dbReference type="Pfam" id="PF13177">
    <property type="entry name" value="DNA_pol3_delta2"/>
    <property type="match status" value="1"/>
</dbReference>